<dbReference type="InterPro" id="IPR003124">
    <property type="entry name" value="WH2_dom"/>
</dbReference>
<feature type="non-terminal residue" evidence="3">
    <location>
        <position position="1"/>
    </location>
</feature>
<sequence length="774" mass="82388">RLRTTVLAAVAFLDAFQKVADMATNTRGATRDIGSALTRMCMRHRSIEAKLRQFTNALMESLINPLQDRIEDWKKTANQLDKDHAKGTGQTGWICAGWLHCWAGVPSDSTSVPPEYKRARHEIKKKSSDTLKLQKKARKGERGSPGGCPHQPLHSTPSQGRYPGCGTANQGVGTKGVLLPPHRKGGAGTALGLAGRRGMSPSLRPLFTRFLCLLLSSLPSTSFLWSYQTPPSSPSSSSSRKSSMCSSVSSAKGGMAWPGGAQTCSPSSTYRYRSLAQPPAAATRLSSVSSHDSGFISQDAAYSKPPSPMPSDITSQQKSSSSASSEASETCQSVSECSSPTSVSPCHPTRVAFHTWFPPSLHGVQPPDPPLHSCMGQGILSSTHPSWHTPGPSVTSMNCPLQDWSKASPYDQPVVPTLQRRKDRVEHLREAEMGSPAGGYPGIGAEDAPRPRMSPATIAAKHGEEVSPAASDLAMVLTRGLSLEHQKSSRDSLQYSSGYSTQTTTPSCSEDTIPSQGSSDYDCYSVNGDVECDPQSDFDKSSTIPRNSNIAQNYRRMIQTKRPASTAGLPTGTNLPAGTTPGVATIRRTPSTKPSVRRTLSNAGPIPIRPPIVPVKTPTVPDSPGYAGPTRVGSEECVFYADDASPNPLDFAKASPKRLSLPNTAWGGSAMEISVYPGASQHLSAEEEEDQQLAANRHSLVEKIGELVAGAHALGEGQFPFPTALVGSGPSEETPVPPPAASMDPPAEDMLVAIRRGVRLRRTVTNDRSAPRIS</sequence>
<feature type="compositionally biased region" description="Polar residues" evidence="1">
    <location>
        <begin position="506"/>
        <end position="518"/>
    </location>
</feature>
<dbReference type="InterPro" id="IPR030127">
    <property type="entry name" value="MTSS1/MTSS2"/>
</dbReference>
<feature type="compositionally biased region" description="Polar residues" evidence="1">
    <location>
        <begin position="588"/>
        <end position="602"/>
    </location>
</feature>
<organism evidence="3 4">
    <name type="scientific">Pomatorhinus ruficollis</name>
    <name type="common">streak-breasted scimitar babbler</name>
    <dbReference type="NCBI Taxonomy" id="932028"/>
    <lineage>
        <taxon>Eukaryota</taxon>
        <taxon>Metazoa</taxon>
        <taxon>Chordata</taxon>
        <taxon>Craniata</taxon>
        <taxon>Vertebrata</taxon>
        <taxon>Euteleostomi</taxon>
        <taxon>Archelosauria</taxon>
        <taxon>Archosauria</taxon>
        <taxon>Dinosauria</taxon>
        <taxon>Saurischia</taxon>
        <taxon>Theropoda</taxon>
        <taxon>Coelurosauria</taxon>
        <taxon>Aves</taxon>
        <taxon>Neognathae</taxon>
        <taxon>Neoaves</taxon>
        <taxon>Telluraves</taxon>
        <taxon>Australaves</taxon>
        <taxon>Passeriformes</taxon>
        <taxon>Sylvioidea</taxon>
        <taxon>Timaliidae</taxon>
        <taxon>Pomatorhinus</taxon>
    </lineage>
</organism>
<dbReference type="AlphaFoldDB" id="A0A7L4J1J5"/>
<accession>A0A7L4J1J5</accession>
<dbReference type="GO" id="GO:0015629">
    <property type="term" value="C:actin cytoskeleton"/>
    <property type="evidence" value="ECO:0007669"/>
    <property type="project" value="TreeGrafter"/>
</dbReference>
<dbReference type="EMBL" id="VZSW01000604">
    <property type="protein sequence ID" value="NXY34893.1"/>
    <property type="molecule type" value="Genomic_DNA"/>
</dbReference>
<feature type="region of interest" description="Disordered" evidence="1">
    <location>
        <begin position="296"/>
        <end position="327"/>
    </location>
</feature>
<dbReference type="PANTHER" id="PTHR15708">
    <property type="entry name" value="ACTIN BUNDLING/MISSING IN METASTASIS-RELATED"/>
    <property type="match status" value="1"/>
</dbReference>
<feature type="region of interest" description="Disordered" evidence="1">
    <location>
        <begin position="485"/>
        <end position="518"/>
    </location>
</feature>
<proteinExistence type="predicted"/>
<feature type="region of interest" description="Disordered" evidence="1">
    <location>
        <begin position="726"/>
        <end position="745"/>
    </location>
</feature>
<feature type="region of interest" description="Disordered" evidence="1">
    <location>
        <begin position="110"/>
        <end position="167"/>
    </location>
</feature>
<dbReference type="GO" id="GO:0003779">
    <property type="term" value="F:actin binding"/>
    <property type="evidence" value="ECO:0007669"/>
    <property type="project" value="InterPro"/>
</dbReference>
<dbReference type="SUPFAM" id="SSF103657">
    <property type="entry name" value="BAR/IMD domain-like"/>
    <property type="match status" value="1"/>
</dbReference>
<keyword evidence="4" id="KW-1185">Reference proteome</keyword>
<dbReference type="Pfam" id="PF08397">
    <property type="entry name" value="IMD"/>
    <property type="match status" value="1"/>
</dbReference>
<reference evidence="3 4" key="1">
    <citation type="submission" date="2020-02" db="EMBL/GenBank/DDBJ databases">
        <title>Bird 10,000 Genomes (B10K) Project - Family phase.</title>
        <authorList>
            <person name="Zhang G."/>
        </authorList>
    </citation>
    <scope>NUCLEOTIDE SEQUENCE [LARGE SCALE GENOMIC DNA]</scope>
    <source>
        <strain evidence="3">B10K-IZ-033-81</strain>
        <tissue evidence="3">Muscle</tissue>
    </source>
</reference>
<dbReference type="PROSITE" id="PS51338">
    <property type="entry name" value="IMD"/>
    <property type="match status" value="1"/>
</dbReference>
<dbReference type="PANTHER" id="PTHR15708:SF8">
    <property type="entry name" value="PROTEIN MTSS 2"/>
    <property type="match status" value="1"/>
</dbReference>
<dbReference type="Gene3D" id="1.20.1270.60">
    <property type="entry name" value="Arfaptin homology (AH) domain/BAR domain"/>
    <property type="match status" value="1"/>
</dbReference>
<dbReference type="InterPro" id="IPR013606">
    <property type="entry name" value="I-BAR_dom"/>
</dbReference>
<feature type="region of interest" description="Disordered" evidence="1">
    <location>
        <begin position="226"/>
        <end position="245"/>
    </location>
</feature>
<feature type="compositionally biased region" description="Low complexity" evidence="1">
    <location>
        <begin position="492"/>
        <end position="505"/>
    </location>
</feature>
<feature type="region of interest" description="Disordered" evidence="1">
    <location>
        <begin position="564"/>
        <end position="627"/>
    </location>
</feature>
<dbReference type="GO" id="GO:0009898">
    <property type="term" value="C:cytoplasmic side of plasma membrane"/>
    <property type="evidence" value="ECO:0007669"/>
    <property type="project" value="TreeGrafter"/>
</dbReference>
<feature type="region of interest" description="Disordered" evidence="1">
    <location>
        <begin position="429"/>
        <end position="453"/>
    </location>
</feature>
<dbReference type="Proteomes" id="UP000572837">
    <property type="component" value="Unassembled WGS sequence"/>
</dbReference>
<evidence type="ECO:0000313" key="3">
    <source>
        <dbReference type="EMBL" id="NXY34893.1"/>
    </source>
</evidence>
<dbReference type="InterPro" id="IPR027267">
    <property type="entry name" value="AH/BAR_dom_sf"/>
</dbReference>
<dbReference type="CDD" id="cd22060">
    <property type="entry name" value="WH2_MTSS1"/>
    <property type="match status" value="1"/>
</dbReference>
<comment type="caution">
    <text evidence="3">The sequence shown here is derived from an EMBL/GenBank/DDBJ whole genome shotgun (WGS) entry which is preliminary data.</text>
</comment>
<evidence type="ECO:0000313" key="4">
    <source>
        <dbReference type="Proteomes" id="UP000572837"/>
    </source>
</evidence>
<protein>
    <submittedName>
        <fullName evidence="3">MTSSL protein</fullName>
    </submittedName>
</protein>
<evidence type="ECO:0000256" key="1">
    <source>
        <dbReference type="SAM" id="MobiDB-lite"/>
    </source>
</evidence>
<dbReference type="GO" id="GO:0007009">
    <property type="term" value="P:plasma membrane organization"/>
    <property type="evidence" value="ECO:0007669"/>
    <property type="project" value="InterPro"/>
</dbReference>
<dbReference type="GO" id="GO:0005543">
    <property type="term" value="F:phospholipid binding"/>
    <property type="evidence" value="ECO:0007669"/>
    <property type="project" value="TreeGrafter"/>
</dbReference>
<feature type="non-terminal residue" evidence="3">
    <location>
        <position position="774"/>
    </location>
</feature>
<evidence type="ECO:0000259" key="2">
    <source>
        <dbReference type="PROSITE" id="PS51338"/>
    </source>
</evidence>
<dbReference type="GO" id="GO:0030031">
    <property type="term" value="P:cell projection assembly"/>
    <property type="evidence" value="ECO:0007669"/>
    <property type="project" value="TreeGrafter"/>
</dbReference>
<dbReference type="Pfam" id="PF02205">
    <property type="entry name" value="WH2"/>
    <property type="match status" value="1"/>
</dbReference>
<feature type="domain" description="IMD" evidence="2">
    <location>
        <begin position="1"/>
        <end position="146"/>
    </location>
</feature>
<gene>
    <name evidence="3" type="primary">Mtss1l</name>
    <name evidence="3" type="ORF">PORRUF_R10157</name>
</gene>
<name>A0A7L4J1J5_9PASS</name>